<dbReference type="VEuPathDB" id="VectorBase:MDOMA2_007366"/>
<name>A0A1I8NKH0_MUSDO</name>
<protein>
    <submittedName>
        <fullName evidence="1">Uncharacterized protein</fullName>
    </submittedName>
</protein>
<sequence length="94" mass="10979">MSSNIDIMFHYFLKIRKKYPNIDNDLETILRPLRHPRDAMCMADIKESYRQLTGEKFPMRCGSLGVGEFLLTIPYVACYCNEHGTLMFYSVDGF</sequence>
<dbReference type="Gene3D" id="3.30.420.610">
    <property type="entry name" value="LOTUS domain-like"/>
    <property type="match status" value="1"/>
</dbReference>
<dbReference type="EnsemblMetazoa" id="MDOA016619-RA">
    <property type="protein sequence ID" value="MDOA016619-PA"/>
    <property type="gene ID" value="MDOA016619"/>
</dbReference>
<dbReference type="InterPro" id="IPR041966">
    <property type="entry name" value="LOTUS-like"/>
</dbReference>
<dbReference type="VEuPathDB" id="VectorBase:MDOA016619"/>
<gene>
    <name evidence="1" type="primary">105262235</name>
</gene>
<organism evidence="1">
    <name type="scientific">Musca domestica</name>
    <name type="common">House fly</name>
    <dbReference type="NCBI Taxonomy" id="7370"/>
    <lineage>
        <taxon>Eukaryota</taxon>
        <taxon>Metazoa</taxon>
        <taxon>Ecdysozoa</taxon>
        <taxon>Arthropoda</taxon>
        <taxon>Hexapoda</taxon>
        <taxon>Insecta</taxon>
        <taxon>Pterygota</taxon>
        <taxon>Neoptera</taxon>
        <taxon>Endopterygota</taxon>
        <taxon>Diptera</taxon>
        <taxon>Brachycera</taxon>
        <taxon>Muscomorpha</taxon>
        <taxon>Muscoidea</taxon>
        <taxon>Muscidae</taxon>
        <taxon>Musca</taxon>
    </lineage>
</organism>
<accession>A0A1I8NKH0</accession>
<reference evidence="1" key="1">
    <citation type="submission" date="2020-05" db="UniProtKB">
        <authorList>
            <consortium name="EnsemblMetazoa"/>
        </authorList>
    </citation>
    <scope>IDENTIFICATION</scope>
    <source>
        <strain evidence="1">Aabys</strain>
    </source>
</reference>
<evidence type="ECO:0000313" key="1">
    <source>
        <dbReference type="EnsemblMetazoa" id="MDOA016619-PA"/>
    </source>
</evidence>
<dbReference type="OrthoDB" id="7998500at2759"/>
<dbReference type="AlphaFoldDB" id="A0A1I8NKH0"/>
<dbReference type="RefSeq" id="XP_011295039.2">
    <property type="nucleotide sequence ID" value="XM_011296737.3"/>
</dbReference>
<proteinExistence type="predicted"/>
<dbReference type="KEGG" id="mde:105262235"/>